<name>A0A543G2G1_9FLAO</name>
<evidence type="ECO:0000313" key="3">
    <source>
        <dbReference type="Proteomes" id="UP000320773"/>
    </source>
</evidence>
<dbReference type="AlphaFoldDB" id="A0A543G2G1"/>
<sequence>MTNNNRKFFVELVLLTVIIFLFLFQHGTKTRFLTAMVFGFFRWLPLG</sequence>
<evidence type="ECO:0000256" key="1">
    <source>
        <dbReference type="SAM" id="Phobius"/>
    </source>
</evidence>
<protein>
    <submittedName>
        <fullName evidence="2">Uncharacterized protein</fullName>
    </submittedName>
</protein>
<comment type="caution">
    <text evidence="2">The sequence shown here is derived from an EMBL/GenBank/DDBJ whole genome shotgun (WGS) entry which is preliminary data.</text>
</comment>
<evidence type="ECO:0000313" key="2">
    <source>
        <dbReference type="EMBL" id="TQM40271.1"/>
    </source>
</evidence>
<keyword evidence="1" id="KW-1133">Transmembrane helix</keyword>
<gene>
    <name evidence="2" type="ORF">BC670_1149</name>
</gene>
<accession>A0A543G2G1</accession>
<keyword evidence="1" id="KW-0812">Transmembrane</keyword>
<feature type="transmembrane region" description="Helical" evidence="1">
    <location>
        <begin position="6"/>
        <end position="24"/>
    </location>
</feature>
<reference evidence="2 3" key="1">
    <citation type="submission" date="2019-06" db="EMBL/GenBank/DDBJ databases">
        <title>Genomic Encyclopedia of Archaeal and Bacterial Type Strains, Phase II (KMG-II): from individual species to whole genera.</title>
        <authorList>
            <person name="Goeker M."/>
        </authorList>
    </citation>
    <scope>NUCLEOTIDE SEQUENCE [LARGE SCALE GENOMIC DNA]</scope>
    <source>
        <strain evidence="2 3">DSM 24789</strain>
    </source>
</reference>
<organism evidence="2 3">
    <name type="scientific">Flavobacterium branchiophilum</name>
    <dbReference type="NCBI Taxonomy" id="55197"/>
    <lineage>
        <taxon>Bacteria</taxon>
        <taxon>Pseudomonadati</taxon>
        <taxon>Bacteroidota</taxon>
        <taxon>Flavobacteriia</taxon>
        <taxon>Flavobacteriales</taxon>
        <taxon>Flavobacteriaceae</taxon>
        <taxon>Flavobacterium</taxon>
    </lineage>
</organism>
<keyword evidence="1" id="KW-0472">Membrane</keyword>
<dbReference type="EMBL" id="VFPJ01000001">
    <property type="protein sequence ID" value="TQM40271.1"/>
    <property type="molecule type" value="Genomic_DNA"/>
</dbReference>
<proteinExistence type="predicted"/>
<dbReference type="Proteomes" id="UP000320773">
    <property type="component" value="Unassembled WGS sequence"/>
</dbReference>